<keyword evidence="3" id="KW-1185">Reference proteome</keyword>
<reference evidence="1" key="1">
    <citation type="submission" date="2018-03" db="EMBL/GenBank/DDBJ databases">
        <authorList>
            <person name="Dailey F.E."/>
        </authorList>
    </citation>
    <scope>NUCLEOTIDE SEQUENCE</scope>
    <source>
        <strain evidence="1">CW7</strain>
    </source>
</reference>
<evidence type="ECO:0000313" key="1">
    <source>
        <dbReference type="EMBL" id="PTA48436.1"/>
    </source>
</evidence>
<dbReference type="PROSITE" id="PS51257">
    <property type="entry name" value="PROKAR_LIPOPROTEIN"/>
    <property type="match status" value="1"/>
</dbReference>
<dbReference type="RefSeq" id="WP_076500832.1">
    <property type="nucleotide sequence ID" value="NZ_BPFE01000082.1"/>
</dbReference>
<name>A0A1N6ZIJ0_9GAMM</name>
<dbReference type="Pfam" id="PF04351">
    <property type="entry name" value="PilP"/>
    <property type="match status" value="1"/>
</dbReference>
<dbReference type="Proteomes" id="UP000240506">
    <property type="component" value="Unassembled WGS sequence"/>
</dbReference>
<dbReference type="EMBL" id="UGYV01000001">
    <property type="protein sequence ID" value="SUI91232.1"/>
    <property type="molecule type" value="Genomic_DNA"/>
</dbReference>
<organism evidence="2 4">
    <name type="scientific">Shewanella morhuae</name>
    <dbReference type="NCBI Taxonomy" id="365591"/>
    <lineage>
        <taxon>Bacteria</taxon>
        <taxon>Pseudomonadati</taxon>
        <taxon>Pseudomonadota</taxon>
        <taxon>Gammaproteobacteria</taxon>
        <taxon>Alteromonadales</taxon>
        <taxon>Shewanellaceae</taxon>
        <taxon>Shewanella</taxon>
    </lineage>
</organism>
<dbReference type="OrthoDB" id="5296580at2"/>
<reference evidence="2 4" key="3">
    <citation type="submission" date="2018-06" db="EMBL/GenBank/DDBJ databases">
        <authorList>
            <consortium name="Pathogen Informatics"/>
            <person name="Doyle S."/>
        </authorList>
    </citation>
    <scope>NUCLEOTIDE SEQUENCE [LARGE SCALE GENOMIC DNA]</scope>
    <source>
        <strain evidence="2 4">NCTC10736</strain>
    </source>
</reference>
<sequence>MKFLLKFVPVLTLSLFLMGCVGDRSDLELFVTTTKAEHVAHIKPLKEPPKFEHFVYQAELLRSPFVPPSRELTEEVVDTSKDCLQPDLKRRKGRLETYPLDNLKMRGTLSQGDTTWALIETNDGNVYRMGAGEYLGFFNGRISKVTSLNVEVVELIPDGSGCWSERTSNLELSGE</sequence>
<evidence type="ECO:0000313" key="3">
    <source>
        <dbReference type="Proteomes" id="UP000240506"/>
    </source>
</evidence>
<dbReference type="Proteomes" id="UP000255061">
    <property type="component" value="Unassembled WGS sequence"/>
</dbReference>
<protein>
    <submittedName>
        <fullName evidence="1">Pilus assembly protein PilP</fullName>
    </submittedName>
    <submittedName>
        <fullName evidence="2">Pilus assembly protein, PilP</fullName>
    </submittedName>
</protein>
<dbReference type="Gene3D" id="2.30.30.830">
    <property type="match status" value="1"/>
</dbReference>
<evidence type="ECO:0000313" key="4">
    <source>
        <dbReference type="Proteomes" id="UP000255061"/>
    </source>
</evidence>
<reference evidence="1 3" key="2">
    <citation type="submission" date="2018-04" db="EMBL/GenBank/DDBJ databases">
        <title>Genomic sequence of a freshwater isolate of Shewanella morhuae.</title>
        <authorList>
            <person name="Castillo D.E."/>
            <person name="Gram L."/>
        </authorList>
    </citation>
    <scope>NUCLEOTIDE SEQUENCE [LARGE SCALE GENOMIC DNA]</scope>
    <source>
        <strain evidence="1 3">CW7</strain>
    </source>
</reference>
<dbReference type="STRING" id="365591.SAMN05421840_11393"/>
<dbReference type="AlphaFoldDB" id="A0A1N6ZIJ0"/>
<evidence type="ECO:0000313" key="2">
    <source>
        <dbReference type="EMBL" id="SUI91232.1"/>
    </source>
</evidence>
<dbReference type="InterPro" id="IPR007446">
    <property type="entry name" value="PilP"/>
</dbReference>
<accession>A0A1N6ZIJ0</accession>
<dbReference type="PIRSF" id="PIRSF016481">
    <property type="entry name" value="Pilus_assembly_PilP"/>
    <property type="match status" value="1"/>
</dbReference>
<gene>
    <name evidence="1" type="ORF">C9I43_15105</name>
    <name evidence="2" type="ORF">NCTC10736_03270</name>
</gene>
<accession>A0A380B0Z4</accession>
<dbReference type="EMBL" id="PYSG01000003">
    <property type="protein sequence ID" value="PTA48436.1"/>
    <property type="molecule type" value="Genomic_DNA"/>
</dbReference>
<proteinExistence type="predicted"/>